<evidence type="ECO:0000313" key="7">
    <source>
        <dbReference type="EMBL" id="AIF24492.1"/>
    </source>
</evidence>
<gene>
    <name evidence="7" type="primary">RP-L24</name>
    <name evidence="4" type="synonym">rpl24</name>
    <name evidence="7" type="synonym">rplX</name>
</gene>
<dbReference type="InterPro" id="IPR005824">
    <property type="entry name" value="KOW"/>
</dbReference>
<dbReference type="EMBL" id="KF901261">
    <property type="protein sequence ID" value="AIF24492.1"/>
    <property type="molecule type" value="Genomic_DNA"/>
</dbReference>
<comment type="function">
    <text evidence="4">Located at the polypeptide exit tunnel on the outside of the subunit.</text>
</comment>
<dbReference type="NCBIfam" id="TIGR01080">
    <property type="entry name" value="rplX_A_E"/>
    <property type="match status" value="1"/>
</dbReference>
<dbReference type="PANTHER" id="PTHR11143">
    <property type="entry name" value="60S RIBOSOMAL PROTEIN L26 FAMILY MEMBER"/>
    <property type="match status" value="1"/>
</dbReference>
<evidence type="ECO:0000256" key="3">
    <source>
        <dbReference type="ARBA" id="ARBA00023274"/>
    </source>
</evidence>
<proteinExistence type="inferred from homology"/>
<name>A0A075ICJ2_9ARCH</name>
<dbReference type="SMART" id="SM00739">
    <property type="entry name" value="KOW"/>
    <property type="match status" value="1"/>
</dbReference>
<sequence length="189" mass="21461">MKPTKMRNMRIYRALNQVVNKQISAPLSKDLRKKYSRRSVRIMVDDTAKVIRGEYKGITGKVSKISTSNSSIAIEGNKKEKLKGDKIDVYIHSSNVIVTSLKTDDKWRIKILEKKPKSKIKSMKTDVKKKDDVKSVAKKKDDVKSVAKKKDDVKSVAKKKDDVKSVAKKKDDVKSVAKKKDDVKKSVKK</sequence>
<keyword evidence="4" id="KW-0694">RNA-binding</keyword>
<dbReference type="GO" id="GO:0019843">
    <property type="term" value="F:rRNA binding"/>
    <property type="evidence" value="ECO:0007669"/>
    <property type="project" value="UniProtKB-UniRule"/>
</dbReference>
<evidence type="ECO:0000256" key="2">
    <source>
        <dbReference type="ARBA" id="ARBA00022980"/>
    </source>
</evidence>
<dbReference type="Pfam" id="PF16906">
    <property type="entry name" value="Ribosomal_L26"/>
    <property type="match status" value="1"/>
</dbReference>
<dbReference type="GO" id="GO:0003735">
    <property type="term" value="F:structural constituent of ribosome"/>
    <property type="evidence" value="ECO:0007669"/>
    <property type="project" value="UniProtKB-UniRule"/>
</dbReference>
<dbReference type="Pfam" id="PF00467">
    <property type="entry name" value="KOW"/>
    <property type="match status" value="1"/>
</dbReference>
<evidence type="ECO:0000256" key="5">
    <source>
        <dbReference type="SAM" id="MobiDB-lite"/>
    </source>
</evidence>
<organism evidence="7">
    <name type="scientific">uncultured marine thaumarchaeote SAT1000_31_A02</name>
    <dbReference type="NCBI Taxonomy" id="1456404"/>
    <lineage>
        <taxon>Archaea</taxon>
        <taxon>Nitrososphaerota</taxon>
        <taxon>environmental samples</taxon>
    </lineage>
</organism>
<dbReference type="InterPro" id="IPR005756">
    <property type="entry name" value="Ribosomal_uL24_euk/arc"/>
</dbReference>
<dbReference type="GO" id="GO:0015934">
    <property type="term" value="C:large ribosomal subunit"/>
    <property type="evidence" value="ECO:0007669"/>
    <property type="project" value="UniProtKB-UniRule"/>
</dbReference>
<dbReference type="SUPFAM" id="SSF50104">
    <property type="entry name" value="Translation proteins SH3-like domain"/>
    <property type="match status" value="1"/>
</dbReference>
<keyword evidence="2 4" id="KW-0689">Ribosomal protein</keyword>
<accession>A0A075ICJ2</accession>
<protein>
    <recommendedName>
        <fullName evidence="4">Large ribosomal subunit protein uL24</fullName>
    </recommendedName>
</protein>
<feature type="domain" description="KOW" evidence="6">
    <location>
        <begin position="41"/>
        <end position="68"/>
    </location>
</feature>
<dbReference type="HAMAP" id="MF_01326_A">
    <property type="entry name" value="Ribosomal_uL24_A"/>
    <property type="match status" value="1"/>
</dbReference>
<keyword evidence="3 4" id="KW-0687">Ribonucleoprotein</keyword>
<comment type="similarity">
    <text evidence="1 4">Belongs to the universal ribosomal protein uL24 family.</text>
</comment>
<evidence type="ECO:0000256" key="4">
    <source>
        <dbReference type="HAMAP-Rule" id="MF_01326"/>
    </source>
</evidence>
<dbReference type="InterPro" id="IPR014722">
    <property type="entry name" value="Rib_uL2_dom2"/>
</dbReference>
<dbReference type="AlphaFoldDB" id="A0A075ICJ2"/>
<evidence type="ECO:0000259" key="6">
    <source>
        <dbReference type="SMART" id="SM00739"/>
    </source>
</evidence>
<reference evidence="7" key="1">
    <citation type="journal article" date="2014" name="Genome Biol. Evol.">
        <title>Pangenome evidence for extensive interdomain horizontal transfer affecting lineage core and shell genes in uncultured planktonic thaumarchaeota and euryarchaeota.</title>
        <authorList>
            <person name="Deschamps P."/>
            <person name="Zivanovic Y."/>
            <person name="Moreira D."/>
            <person name="Rodriguez-Valera F."/>
            <person name="Lopez-Garcia P."/>
        </authorList>
    </citation>
    <scope>NUCLEOTIDE SEQUENCE</scope>
</reference>
<dbReference type="Gene3D" id="2.30.30.30">
    <property type="match status" value="1"/>
</dbReference>
<comment type="function">
    <text evidence="4">One of two assembly initiator proteins, it binds directly to the 5'-end of the 23S rRNA, where it nucleates assembly of the 50S subunit.</text>
</comment>
<comment type="subunit">
    <text evidence="4">Part of the 50S ribosomal subunit.</text>
</comment>
<dbReference type="GO" id="GO:0006412">
    <property type="term" value="P:translation"/>
    <property type="evidence" value="ECO:0007669"/>
    <property type="project" value="UniProtKB-UniRule"/>
</dbReference>
<dbReference type="InterPro" id="IPR008991">
    <property type="entry name" value="Translation_prot_SH3-like_sf"/>
</dbReference>
<keyword evidence="4" id="KW-0699">rRNA-binding</keyword>
<feature type="region of interest" description="Disordered" evidence="5">
    <location>
        <begin position="167"/>
        <end position="189"/>
    </location>
</feature>
<evidence type="ECO:0000256" key="1">
    <source>
        <dbReference type="ARBA" id="ARBA00010618"/>
    </source>
</evidence>